<dbReference type="RefSeq" id="WP_380745687.1">
    <property type="nucleotide sequence ID" value="NZ_JBHTLI010000002.1"/>
</dbReference>
<name>A0ABW3NSR6_9FLAO</name>
<organism evidence="1 2">
    <name type="scientific">Salegentibacter chungangensis</name>
    <dbReference type="NCBI Taxonomy" id="1335724"/>
    <lineage>
        <taxon>Bacteria</taxon>
        <taxon>Pseudomonadati</taxon>
        <taxon>Bacteroidota</taxon>
        <taxon>Flavobacteriia</taxon>
        <taxon>Flavobacteriales</taxon>
        <taxon>Flavobacteriaceae</taxon>
        <taxon>Salegentibacter</taxon>
    </lineage>
</organism>
<evidence type="ECO:0000313" key="1">
    <source>
        <dbReference type="EMBL" id="MFD1096240.1"/>
    </source>
</evidence>
<comment type="caution">
    <text evidence="1">The sequence shown here is derived from an EMBL/GenBank/DDBJ whole genome shotgun (WGS) entry which is preliminary data.</text>
</comment>
<evidence type="ECO:0008006" key="3">
    <source>
        <dbReference type="Google" id="ProtNLM"/>
    </source>
</evidence>
<keyword evidence="2" id="KW-1185">Reference proteome</keyword>
<dbReference type="EMBL" id="JBHTLI010000002">
    <property type="protein sequence ID" value="MFD1096240.1"/>
    <property type="molecule type" value="Genomic_DNA"/>
</dbReference>
<gene>
    <name evidence="1" type="ORF">ACFQ3Q_10810</name>
</gene>
<proteinExistence type="predicted"/>
<evidence type="ECO:0000313" key="2">
    <source>
        <dbReference type="Proteomes" id="UP001597131"/>
    </source>
</evidence>
<dbReference type="Proteomes" id="UP001597131">
    <property type="component" value="Unassembled WGS sequence"/>
</dbReference>
<reference evidence="2" key="1">
    <citation type="journal article" date="2019" name="Int. J. Syst. Evol. Microbiol.">
        <title>The Global Catalogue of Microorganisms (GCM) 10K type strain sequencing project: providing services to taxonomists for standard genome sequencing and annotation.</title>
        <authorList>
            <consortium name="The Broad Institute Genomics Platform"/>
            <consortium name="The Broad Institute Genome Sequencing Center for Infectious Disease"/>
            <person name="Wu L."/>
            <person name="Ma J."/>
        </authorList>
    </citation>
    <scope>NUCLEOTIDE SEQUENCE [LARGE SCALE GENOMIC DNA]</scope>
    <source>
        <strain evidence="2">CCUG 64793</strain>
    </source>
</reference>
<accession>A0ABW3NSR6</accession>
<protein>
    <recommendedName>
        <fullName evidence="3">Transcriptional regulator</fullName>
    </recommendedName>
</protein>
<sequence length="291" mass="34905">MDYKGTYNYFFKATQRRLTHILQSELEKYKKQDRPFSYADQKTLEQYNLQLKKIKERWNYAKFKPLIDMIGLKNTKYSKHALNRILSNEIKEEFQKLNTGSNYKYFIAQLAQLRALEEGIINYQNNRPYYDRCYQTNAIDKVSLYKIEDGYNTLDDFHERGRHLKMDQDHGITIKSLDTTDDVKQNTLAESLTQDEKVLIVKVLYNLKVPLHRLLRAPEFYRLIFLTEDLFDNRIIEKKLSNQSVYRKLGEHVDVSKKSERENIENLIQKLQRLKVDRFIPELRKLLTKTT</sequence>